<feature type="transmembrane region" description="Helical" evidence="2">
    <location>
        <begin position="322"/>
        <end position="342"/>
    </location>
</feature>
<dbReference type="EMBL" id="CP042914">
    <property type="protein sequence ID" value="QEG38455.1"/>
    <property type="molecule type" value="Genomic_DNA"/>
</dbReference>
<evidence type="ECO:0000256" key="1">
    <source>
        <dbReference type="SAM" id="MobiDB-lite"/>
    </source>
</evidence>
<evidence type="ECO:0000313" key="4">
    <source>
        <dbReference type="Proteomes" id="UP000325286"/>
    </source>
</evidence>
<dbReference type="Proteomes" id="UP000325286">
    <property type="component" value="Chromosome"/>
</dbReference>
<protein>
    <submittedName>
        <fullName evidence="3">Uncharacterized protein</fullName>
    </submittedName>
</protein>
<evidence type="ECO:0000256" key="2">
    <source>
        <dbReference type="SAM" id="Phobius"/>
    </source>
</evidence>
<feature type="region of interest" description="Disordered" evidence="1">
    <location>
        <begin position="1"/>
        <end position="23"/>
    </location>
</feature>
<proteinExistence type="predicted"/>
<feature type="transmembrane region" description="Helical" evidence="2">
    <location>
        <begin position="261"/>
        <end position="279"/>
    </location>
</feature>
<name>A0A5B9QLP3_9BACT</name>
<dbReference type="AlphaFoldDB" id="A0A5B9QLP3"/>
<keyword evidence="2" id="KW-0472">Membrane</keyword>
<gene>
    <name evidence="3" type="ORF">UC8_04120</name>
</gene>
<evidence type="ECO:0000313" key="3">
    <source>
        <dbReference type="EMBL" id="QEG38455.1"/>
    </source>
</evidence>
<accession>A0A5B9QLP3</accession>
<reference evidence="3 4" key="1">
    <citation type="submission" date="2019-08" db="EMBL/GenBank/DDBJ databases">
        <title>Deep-cultivation of Planctomycetes and their phenomic and genomic characterization uncovers novel biology.</title>
        <authorList>
            <person name="Wiegand S."/>
            <person name="Jogler M."/>
            <person name="Boedeker C."/>
            <person name="Pinto D."/>
            <person name="Vollmers J."/>
            <person name="Rivas-Marin E."/>
            <person name="Kohn T."/>
            <person name="Peeters S.H."/>
            <person name="Heuer A."/>
            <person name="Rast P."/>
            <person name="Oberbeckmann S."/>
            <person name="Bunk B."/>
            <person name="Jeske O."/>
            <person name="Meyerdierks A."/>
            <person name="Storesund J.E."/>
            <person name="Kallscheuer N."/>
            <person name="Luecker S."/>
            <person name="Lage O.M."/>
            <person name="Pohl T."/>
            <person name="Merkel B.J."/>
            <person name="Hornburger P."/>
            <person name="Mueller R.-W."/>
            <person name="Bruemmer F."/>
            <person name="Labrenz M."/>
            <person name="Spormann A.M."/>
            <person name="Op den Camp H."/>
            <person name="Overmann J."/>
            <person name="Amann R."/>
            <person name="Jetten M.S.M."/>
            <person name="Mascher T."/>
            <person name="Medema M.H."/>
            <person name="Devos D.P."/>
            <person name="Kaster A.-K."/>
            <person name="Ovreas L."/>
            <person name="Rohde M."/>
            <person name="Galperin M.Y."/>
            <person name="Jogler C."/>
        </authorList>
    </citation>
    <scope>NUCLEOTIDE SEQUENCE [LARGE SCALE GENOMIC DNA]</scope>
    <source>
        <strain evidence="3 4">UC8</strain>
    </source>
</reference>
<feature type="transmembrane region" description="Helical" evidence="2">
    <location>
        <begin position="348"/>
        <end position="369"/>
    </location>
</feature>
<keyword evidence="4" id="KW-1185">Reference proteome</keyword>
<sequence>MIAGGPSPRTRPRQANQHMESPAPSPLIEIGIIVAGVLDDVDERATSMATKTAKAFLQECFPEFRFELFVVRRPELVETGVVQPSVLLQQAVEDRDAQHWDFSLVLTAADLDSIYTAHCLAALSRPLDAAVLSLALIDPVAVGETVDEASRVQRVAHRLSRLMLHSLAHLAGLSSSDEANNLMLHPDDAGDLDAMQSLNDEQLEQQRSSFSEVADLRLEEANSRGHRISTPVFALRAGWINRREIVEAIAAARPWQFPRRLSGLTLASVSTVVVLLMTAEAWDWALSQSCVSLTVSTIAAWLLTTGYVIVRQQLLLHHGRRLSEQTVVTIASAIGIVLFGMIVMWASLMLIGVTISSTLFNASLIASWAASSELTAADVGFVLKLRMCAMSASLGLLIGALGASFESQHYFRHVIFVDEEV</sequence>
<keyword evidence="2" id="KW-0812">Transmembrane</keyword>
<feature type="transmembrane region" description="Helical" evidence="2">
    <location>
        <begin position="285"/>
        <end position="310"/>
    </location>
</feature>
<dbReference type="KEGG" id="rul:UC8_04120"/>
<keyword evidence="2" id="KW-1133">Transmembrane helix</keyword>
<organism evidence="3 4">
    <name type="scientific">Roseimaritima ulvae</name>
    <dbReference type="NCBI Taxonomy" id="980254"/>
    <lineage>
        <taxon>Bacteria</taxon>
        <taxon>Pseudomonadati</taxon>
        <taxon>Planctomycetota</taxon>
        <taxon>Planctomycetia</taxon>
        <taxon>Pirellulales</taxon>
        <taxon>Pirellulaceae</taxon>
        <taxon>Roseimaritima</taxon>
    </lineage>
</organism>
<feature type="transmembrane region" description="Helical" evidence="2">
    <location>
        <begin position="381"/>
        <end position="403"/>
    </location>
</feature>